<feature type="transmembrane region" description="Helical" evidence="1">
    <location>
        <begin position="12"/>
        <end position="32"/>
    </location>
</feature>
<proteinExistence type="predicted"/>
<name>A0A2P2NIP7_RHIMU</name>
<reference evidence="2" key="1">
    <citation type="submission" date="2018-02" db="EMBL/GenBank/DDBJ databases">
        <title>Rhizophora mucronata_Transcriptome.</title>
        <authorList>
            <person name="Meera S.P."/>
            <person name="Sreeshan A."/>
            <person name="Augustine A."/>
        </authorList>
    </citation>
    <scope>NUCLEOTIDE SEQUENCE</scope>
    <source>
        <tissue evidence="2">Leaf</tissue>
    </source>
</reference>
<keyword evidence="1" id="KW-1133">Transmembrane helix</keyword>
<accession>A0A2P2NIP7</accession>
<protein>
    <submittedName>
        <fullName evidence="2">Uncharacterized protein</fullName>
    </submittedName>
</protein>
<dbReference type="EMBL" id="GGEC01061861">
    <property type="protein sequence ID" value="MBX42345.1"/>
    <property type="molecule type" value="Transcribed_RNA"/>
</dbReference>
<organism evidence="2">
    <name type="scientific">Rhizophora mucronata</name>
    <name type="common">Asiatic mangrove</name>
    <dbReference type="NCBI Taxonomy" id="61149"/>
    <lineage>
        <taxon>Eukaryota</taxon>
        <taxon>Viridiplantae</taxon>
        <taxon>Streptophyta</taxon>
        <taxon>Embryophyta</taxon>
        <taxon>Tracheophyta</taxon>
        <taxon>Spermatophyta</taxon>
        <taxon>Magnoliopsida</taxon>
        <taxon>eudicotyledons</taxon>
        <taxon>Gunneridae</taxon>
        <taxon>Pentapetalae</taxon>
        <taxon>rosids</taxon>
        <taxon>fabids</taxon>
        <taxon>Malpighiales</taxon>
        <taxon>Rhizophoraceae</taxon>
        <taxon>Rhizophora</taxon>
    </lineage>
</organism>
<evidence type="ECO:0000313" key="2">
    <source>
        <dbReference type="EMBL" id="MBX42345.1"/>
    </source>
</evidence>
<dbReference type="AlphaFoldDB" id="A0A2P2NIP7"/>
<evidence type="ECO:0000256" key="1">
    <source>
        <dbReference type="SAM" id="Phobius"/>
    </source>
</evidence>
<keyword evidence="1" id="KW-0472">Membrane</keyword>
<sequence>MQSNVALSLSPPLPMVCTLTYVCSLQTMFQVVSFPHFLSAYQWFMSKHFMLTLIAIGLENLYGLY</sequence>
<feature type="transmembrane region" description="Helical" evidence="1">
    <location>
        <begin position="44"/>
        <end position="62"/>
    </location>
</feature>
<keyword evidence="1" id="KW-0812">Transmembrane</keyword>